<protein>
    <recommendedName>
        <fullName evidence="3">Tetratricopeptide repeat protein</fullName>
    </recommendedName>
</protein>
<evidence type="ECO:0008006" key="3">
    <source>
        <dbReference type="Google" id="ProtNLM"/>
    </source>
</evidence>
<dbReference type="AlphaFoldDB" id="A0A6G3STE8"/>
<sequence>MNHSRKVDQDDIVRARNVLLASGRRTPREEVDAYRVLAQVGPAYLPLLVGALRRLSYDTGSGRKHASALALSEEAVAVARSIDAAEPARADVLYRALDACQKELYDVGRGAEGLVMRAEMVAIGRAQAELSGVPAVRGLREWAAGLSDEGRYAEAADVMTELIAAVLPDRPRGGALAWSLLDWIAALHDAGRSAETLAAFEALVNREAAEAVNDRSSMLCHLYALIGYARMLDTHGRGERASLVRQEALTLLTRLADTGERNIWSAYQTSFWGALLAFSGAERDRPAPDGPHPPSGAAPMHWSPDAKRRRSGGLQALREEVDALARSAAEDPDRHLAELVRLHHVLTVRSAVHWERSTHLFTEHVRSLFDDGVGLAHRLYRHDPVEGARALARILIDRSTFRAAARDLGPALDDFRQALRHLGEEAGS</sequence>
<reference evidence="2" key="1">
    <citation type="submission" date="2020-01" db="EMBL/GenBank/DDBJ databases">
        <title>Insect and environment-associated Actinomycetes.</title>
        <authorList>
            <person name="Currrie C."/>
            <person name="Chevrette M."/>
            <person name="Carlson C."/>
            <person name="Stubbendieck R."/>
            <person name="Wendt-Pienkowski E."/>
        </authorList>
    </citation>
    <scope>NUCLEOTIDE SEQUENCE</scope>
    <source>
        <strain evidence="2">SID505</strain>
    </source>
</reference>
<comment type="caution">
    <text evidence="2">The sequence shown here is derived from an EMBL/GenBank/DDBJ whole genome shotgun (WGS) entry which is preliminary data.</text>
</comment>
<evidence type="ECO:0000256" key="1">
    <source>
        <dbReference type="SAM" id="MobiDB-lite"/>
    </source>
</evidence>
<organism evidence="2">
    <name type="scientific">Streptomyces anulatus</name>
    <name type="common">Streptomyces chrysomallus</name>
    <dbReference type="NCBI Taxonomy" id="1892"/>
    <lineage>
        <taxon>Bacteria</taxon>
        <taxon>Bacillati</taxon>
        <taxon>Actinomycetota</taxon>
        <taxon>Actinomycetes</taxon>
        <taxon>Kitasatosporales</taxon>
        <taxon>Streptomycetaceae</taxon>
        <taxon>Streptomyces</taxon>
    </lineage>
</organism>
<feature type="region of interest" description="Disordered" evidence="1">
    <location>
        <begin position="283"/>
        <end position="313"/>
    </location>
</feature>
<dbReference type="RefSeq" id="WP_164257999.1">
    <property type="nucleotide sequence ID" value="NZ_JAAGMK010000557.1"/>
</dbReference>
<name>A0A6G3STE8_STRAQ</name>
<evidence type="ECO:0000313" key="2">
    <source>
        <dbReference type="EMBL" id="NEB86264.1"/>
    </source>
</evidence>
<gene>
    <name evidence="2" type="ORF">G3I43_19095</name>
</gene>
<dbReference type="EMBL" id="JAAGMK010000557">
    <property type="protein sequence ID" value="NEB86264.1"/>
    <property type="molecule type" value="Genomic_DNA"/>
</dbReference>
<accession>A0A6G3STE8</accession>
<proteinExistence type="predicted"/>